<dbReference type="GO" id="GO:0061343">
    <property type="term" value="P:cell adhesion involved in heart morphogenesis"/>
    <property type="evidence" value="ECO:0007669"/>
    <property type="project" value="TreeGrafter"/>
</dbReference>
<dbReference type="GO" id="GO:0031012">
    <property type="term" value="C:extracellular matrix"/>
    <property type="evidence" value="ECO:0007669"/>
    <property type="project" value="TreeGrafter"/>
</dbReference>
<dbReference type="AlphaFoldDB" id="A0A2I0U712"/>
<name>A0A2I0U712_LIMLA</name>
<reference evidence="2" key="2">
    <citation type="submission" date="2017-12" db="EMBL/GenBank/DDBJ databases">
        <title>Genome sequence of the Bar-tailed Godwit (Limosa lapponica baueri).</title>
        <authorList>
            <person name="Lima N.C.B."/>
            <person name="Parody-Merino A.M."/>
            <person name="Battley P.F."/>
            <person name="Fidler A.E."/>
            <person name="Prosdocimi F."/>
        </authorList>
    </citation>
    <scope>NUCLEOTIDE SEQUENCE [LARGE SCALE GENOMIC DNA]</scope>
</reference>
<sequence length="172" mass="19186">MKFNKAKCKVLHPGWGNSQYQSRLGDEWIESSPVEKGLGGTGGQKLGHELAMCACSPESQSHPGLHRKKCGQRVKEDHIIIMSNPGHKQARTFLECVDDNFLLQVAEKPRKRDALLDFILTNKEGLIGNVKIKGNLGCSDHKVVQFRILRAGKGLKSKLTILDFRRPDLGLF</sequence>
<dbReference type="Proteomes" id="UP000233556">
    <property type="component" value="Unassembled WGS sequence"/>
</dbReference>
<organism evidence="1 2">
    <name type="scientific">Limosa lapponica baueri</name>
    <dbReference type="NCBI Taxonomy" id="1758121"/>
    <lineage>
        <taxon>Eukaryota</taxon>
        <taxon>Metazoa</taxon>
        <taxon>Chordata</taxon>
        <taxon>Craniata</taxon>
        <taxon>Vertebrata</taxon>
        <taxon>Euteleostomi</taxon>
        <taxon>Archelosauria</taxon>
        <taxon>Archosauria</taxon>
        <taxon>Dinosauria</taxon>
        <taxon>Saurischia</taxon>
        <taxon>Theropoda</taxon>
        <taxon>Coelurosauria</taxon>
        <taxon>Aves</taxon>
        <taxon>Neognathae</taxon>
        <taxon>Neoaves</taxon>
        <taxon>Charadriiformes</taxon>
        <taxon>Scolopacidae</taxon>
        <taxon>Limosa</taxon>
    </lineage>
</organism>
<dbReference type="EMBL" id="KZ506069">
    <property type="protein sequence ID" value="PKU41825.1"/>
    <property type="molecule type" value="Genomic_DNA"/>
</dbReference>
<accession>A0A2I0U712</accession>
<proteinExistence type="predicted"/>
<dbReference type="PANTHER" id="PTHR33395">
    <property type="entry name" value="TRANSCRIPTASE, PUTATIVE-RELATED-RELATED"/>
    <property type="match status" value="1"/>
</dbReference>
<evidence type="ECO:0000313" key="2">
    <source>
        <dbReference type="Proteomes" id="UP000233556"/>
    </source>
</evidence>
<protein>
    <submittedName>
        <fullName evidence="1">Fh1 fh2 domain-containing protein 3</fullName>
    </submittedName>
</protein>
<keyword evidence="2" id="KW-1185">Reference proteome</keyword>
<gene>
    <name evidence="1" type="ORF">llap_7877</name>
</gene>
<dbReference type="GO" id="GO:0007508">
    <property type="term" value="P:larval heart development"/>
    <property type="evidence" value="ECO:0007669"/>
    <property type="project" value="TreeGrafter"/>
</dbReference>
<evidence type="ECO:0000313" key="1">
    <source>
        <dbReference type="EMBL" id="PKU41825.1"/>
    </source>
</evidence>
<reference evidence="2" key="1">
    <citation type="submission" date="2017-11" db="EMBL/GenBank/DDBJ databases">
        <authorList>
            <person name="Lima N.C."/>
            <person name="Parody-Merino A.M."/>
            <person name="Battley P.F."/>
            <person name="Fidler A.E."/>
            <person name="Prosdocimi F."/>
        </authorList>
    </citation>
    <scope>NUCLEOTIDE SEQUENCE [LARGE SCALE GENOMIC DNA]</scope>
</reference>
<dbReference type="PANTHER" id="PTHR33395:SF22">
    <property type="entry name" value="REVERSE TRANSCRIPTASE DOMAIN-CONTAINING PROTEIN"/>
    <property type="match status" value="1"/>
</dbReference>